<dbReference type="GO" id="GO:0050660">
    <property type="term" value="F:flavin adenine dinucleotide binding"/>
    <property type="evidence" value="ECO:0007669"/>
    <property type="project" value="InterPro"/>
</dbReference>
<dbReference type="OrthoDB" id="9764501at2"/>
<dbReference type="PROSITE" id="PS01136">
    <property type="entry name" value="UPF0034"/>
    <property type="match status" value="1"/>
</dbReference>
<comment type="catalytic activity">
    <reaction evidence="10">
        <text>a 5,6-dihydrouridine in tRNA + NADP(+) = a uridine in tRNA + NADPH + H(+)</text>
        <dbReference type="Rhea" id="RHEA:23624"/>
        <dbReference type="Rhea" id="RHEA-COMP:13339"/>
        <dbReference type="Rhea" id="RHEA-COMP:13887"/>
        <dbReference type="ChEBI" id="CHEBI:15378"/>
        <dbReference type="ChEBI" id="CHEBI:57783"/>
        <dbReference type="ChEBI" id="CHEBI:58349"/>
        <dbReference type="ChEBI" id="CHEBI:65315"/>
        <dbReference type="ChEBI" id="CHEBI:74443"/>
    </reaction>
</comment>
<dbReference type="NCBIfam" id="TIGR00737">
    <property type="entry name" value="nifR3_yhdG"/>
    <property type="match status" value="1"/>
</dbReference>
<evidence type="ECO:0000256" key="5">
    <source>
        <dbReference type="ARBA" id="ARBA00022643"/>
    </source>
</evidence>
<keyword evidence="5 12" id="KW-0288">FMN</keyword>
<dbReference type="InterPro" id="IPR001269">
    <property type="entry name" value="DUS_fam"/>
</dbReference>
<evidence type="ECO:0000256" key="1">
    <source>
        <dbReference type="ARBA" id="ARBA00001917"/>
    </source>
</evidence>
<accession>A0A1G5VVJ6</accession>
<dbReference type="SUPFAM" id="SSF51395">
    <property type="entry name" value="FMN-linked oxidoreductases"/>
    <property type="match status" value="1"/>
</dbReference>
<evidence type="ECO:0000256" key="4">
    <source>
        <dbReference type="ARBA" id="ARBA00022630"/>
    </source>
</evidence>
<comment type="function">
    <text evidence="2 12">Catalyzes the synthesis of 5,6-dihydrouridine (D), a modified base found in the D-loop of most tRNAs, via the reduction of the C5-C6 double bond in target uridines.</text>
</comment>
<evidence type="ECO:0000256" key="6">
    <source>
        <dbReference type="ARBA" id="ARBA00022694"/>
    </source>
</evidence>
<evidence type="ECO:0000256" key="10">
    <source>
        <dbReference type="ARBA" id="ARBA00048205"/>
    </source>
</evidence>
<dbReference type="PIRSF" id="PIRSF006621">
    <property type="entry name" value="Dus"/>
    <property type="match status" value="1"/>
</dbReference>
<dbReference type="PANTHER" id="PTHR45846:SF1">
    <property type="entry name" value="TRNA-DIHYDROURIDINE(47) SYNTHASE [NAD(P)(+)]-LIKE"/>
    <property type="match status" value="1"/>
</dbReference>
<evidence type="ECO:0000256" key="12">
    <source>
        <dbReference type="PIRNR" id="PIRNR006621"/>
    </source>
</evidence>
<dbReference type="GO" id="GO:0000049">
    <property type="term" value="F:tRNA binding"/>
    <property type="evidence" value="ECO:0007669"/>
    <property type="project" value="UniProtKB-KW"/>
</dbReference>
<feature type="binding site" evidence="14">
    <location>
        <position position="172"/>
    </location>
    <ligand>
        <name>FMN</name>
        <dbReference type="ChEBI" id="CHEBI:58210"/>
    </ligand>
</feature>
<feature type="domain" description="DUS-like FMN-binding" evidence="15">
    <location>
        <begin position="17"/>
        <end position="320"/>
    </location>
</feature>
<comment type="catalytic activity">
    <reaction evidence="11">
        <text>a 5,6-dihydrouridine in tRNA + NAD(+) = a uridine in tRNA + NADH + H(+)</text>
        <dbReference type="Rhea" id="RHEA:54452"/>
        <dbReference type="Rhea" id="RHEA-COMP:13339"/>
        <dbReference type="Rhea" id="RHEA-COMP:13887"/>
        <dbReference type="ChEBI" id="CHEBI:15378"/>
        <dbReference type="ChEBI" id="CHEBI:57540"/>
        <dbReference type="ChEBI" id="CHEBI:57945"/>
        <dbReference type="ChEBI" id="CHEBI:65315"/>
        <dbReference type="ChEBI" id="CHEBI:74443"/>
    </reaction>
</comment>
<keyword evidence="4 12" id="KW-0285">Flavoprotein</keyword>
<dbReference type="RefSeq" id="WP_091364351.1">
    <property type="nucleotide sequence ID" value="NZ_FMXA01000010.1"/>
</dbReference>
<feature type="binding site" evidence="14">
    <location>
        <position position="142"/>
    </location>
    <ligand>
        <name>FMN</name>
        <dbReference type="ChEBI" id="CHEBI:58210"/>
    </ligand>
</feature>
<evidence type="ECO:0000256" key="2">
    <source>
        <dbReference type="ARBA" id="ARBA00002790"/>
    </source>
</evidence>
<keyword evidence="9 12" id="KW-0560">Oxidoreductase</keyword>
<comment type="similarity">
    <text evidence="12">Belongs to the dus family.</text>
</comment>
<dbReference type="InterPro" id="IPR013785">
    <property type="entry name" value="Aldolase_TIM"/>
</dbReference>
<dbReference type="InterPro" id="IPR035587">
    <property type="entry name" value="DUS-like_FMN-bd"/>
</dbReference>
<dbReference type="CDD" id="cd02801">
    <property type="entry name" value="DUS_like_FMN"/>
    <property type="match status" value="1"/>
</dbReference>
<organism evidence="16 17">
    <name type="scientific">Allisonella histaminiformans</name>
    <dbReference type="NCBI Taxonomy" id="209880"/>
    <lineage>
        <taxon>Bacteria</taxon>
        <taxon>Bacillati</taxon>
        <taxon>Bacillota</taxon>
        <taxon>Negativicutes</taxon>
        <taxon>Veillonellales</taxon>
        <taxon>Veillonellaceae</taxon>
        <taxon>Allisonella</taxon>
    </lineage>
</organism>
<feature type="binding site" evidence="14">
    <location>
        <begin position="227"/>
        <end position="228"/>
    </location>
    <ligand>
        <name>FMN</name>
        <dbReference type="ChEBI" id="CHEBI:58210"/>
    </ligand>
</feature>
<evidence type="ECO:0000256" key="14">
    <source>
        <dbReference type="PIRSR" id="PIRSR006621-2"/>
    </source>
</evidence>
<dbReference type="GO" id="GO:0017150">
    <property type="term" value="F:tRNA dihydrouridine synthase activity"/>
    <property type="evidence" value="ECO:0007669"/>
    <property type="project" value="InterPro"/>
</dbReference>
<sequence>MKKPQIGNLTLKGWAVLAPMAGICDLPYRVIVMEHGAAMTTTEMVSAKGLYYKNEKTEHMLKISDREHPVSIQLFGSDPDIMALGAREVEKAGADAVDINMGCPMQKIVRNGEGSALMKNVSLAADIVRAMVKAVSIPVTVKMRIGWDEGSINCVELAQAVEEAGAAAITVHGRTRKEMYMGHAHWDVIRQVVDAVSIPVFGNGDVVDGPSAKRLMDETGCAGVAVGRAAWGNPWVFESINAYLENGTILPDPTPEERLDMAELHLKGLAAWKGEYVAVREMRAHASHYFHGLRKATELRRGIMKAQTEKEFIQLLHAYKEQFRCV</sequence>
<reference evidence="16 17" key="1">
    <citation type="submission" date="2016-10" db="EMBL/GenBank/DDBJ databases">
        <authorList>
            <person name="de Groot N.N."/>
        </authorList>
    </citation>
    <scope>NUCLEOTIDE SEQUENCE [LARGE SCALE GENOMIC DNA]</scope>
    <source>
        <strain evidence="16 17">DSM 15230</strain>
    </source>
</reference>
<dbReference type="Pfam" id="PF01207">
    <property type="entry name" value="Dus"/>
    <property type="match status" value="1"/>
</dbReference>
<comment type="cofactor">
    <cofactor evidence="1 12 14">
        <name>FMN</name>
        <dbReference type="ChEBI" id="CHEBI:58210"/>
    </cofactor>
</comment>
<protein>
    <recommendedName>
        <fullName evidence="12">tRNA-dihydrouridine synthase</fullName>
        <ecNumber evidence="12">1.3.1.-</ecNumber>
    </recommendedName>
</protein>
<evidence type="ECO:0000256" key="8">
    <source>
        <dbReference type="ARBA" id="ARBA00022884"/>
    </source>
</evidence>
<feature type="binding site" evidence="14">
    <location>
        <begin position="19"/>
        <end position="21"/>
    </location>
    <ligand>
        <name>FMN</name>
        <dbReference type="ChEBI" id="CHEBI:58210"/>
    </ligand>
</feature>
<keyword evidence="6 12" id="KW-0819">tRNA processing</keyword>
<evidence type="ECO:0000313" key="17">
    <source>
        <dbReference type="Proteomes" id="UP000199689"/>
    </source>
</evidence>
<feature type="binding site" evidence="14">
    <location>
        <position position="73"/>
    </location>
    <ligand>
        <name>FMN</name>
        <dbReference type="ChEBI" id="CHEBI:58210"/>
    </ligand>
</feature>
<keyword evidence="3" id="KW-0820">tRNA-binding</keyword>
<evidence type="ECO:0000256" key="9">
    <source>
        <dbReference type="ARBA" id="ARBA00023002"/>
    </source>
</evidence>
<evidence type="ECO:0000256" key="13">
    <source>
        <dbReference type="PIRSR" id="PIRSR006621-1"/>
    </source>
</evidence>
<keyword evidence="7" id="KW-0521">NADP</keyword>
<keyword evidence="8" id="KW-0694">RNA-binding</keyword>
<evidence type="ECO:0000256" key="3">
    <source>
        <dbReference type="ARBA" id="ARBA00022555"/>
    </source>
</evidence>
<dbReference type="Gene3D" id="1.10.1200.80">
    <property type="entry name" value="Putative flavin oxidoreducatase, domain 2"/>
    <property type="match status" value="1"/>
</dbReference>
<evidence type="ECO:0000313" key="16">
    <source>
        <dbReference type="EMBL" id="SDA49921.1"/>
    </source>
</evidence>
<keyword evidence="17" id="KW-1185">Reference proteome</keyword>
<evidence type="ECO:0000256" key="11">
    <source>
        <dbReference type="ARBA" id="ARBA00048802"/>
    </source>
</evidence>
<name>A0A1G5VVJ6_9FIRM</name>
<evidence type="ECO:0000256" key="7">
    <source>
        <dbReference type="ARBA" id="ARBA00022857"/>
    </source>
</evidence>
<dbReference type="Proteomes" id="UP000199689">
    <property type="component" value="Unassembled WGS sequence"/>
</dbReference>
<feature type="active site" description="Proton donor" evidence="13">
    <location>
        <position position="103"/>
    </location>
</feature>
<dbReference type="Gene3D" id="3.20.20.70">
    <property type="entry name" value="Aldolase class I"/>
    <property type="match status" value="1"/>
</dbReference>
<dbReference type="InterPro" id="IPR018517">
    <property type="entry name" value="tRNA_hU_synthase_CS"/>
</dbReference>
<dbReference type="GeneID" id="87755947"/>
<dbReference type="STRING" id="209880.SAMN02910343_00920"/>
<proteinExistence type="inferred from homology"/>
<dbReference type="InterPro" id="IPR004652">
    <property type="entry name" value="DusB-like"/>
</dbReference>
<dbReference type="EMBL" id="FMXA01000010">
    <property type="protein sequence ID" value="SDA49921.1"/>
    <property type="molecule type" value="Genomic_DNA"/>
</dbReference>
<dbReference type="EC" id="1.3.1.-" evidence="12"/>
<dbReference type="PANTHER" id="PTHR45846">
    <property type="entry name" value="TRNA-DIHYDROURIDINE(47) SYNTHASE [NAD(P)(+)]-LIKE"/>
    <property type="match status" value="1"/>
</dbReference>
<dbReference type="InterPro" id="IPR024036">
    <property type="entry name" value="tRNA-dHydroUridine_Synthase_C"/>
</dbReference>
<dbReference type="AlphaFoldDB" id="A0A1G5VVJ6"/>
<gene>
    <name evidence="16" type="ORF">SAMN02910343_00920</name>
</gene>
<keyword evidence="14" id="KW-0547">Nucleotide-binding</keyword>
<evidence type="ECO:0000259" key="15">
    <source>
        <dbReference type="Pfam" id="PF01207"/>
    </source>
</evidence>